<keyword evidence="11" id="KW-0630">Potassium</keyword>
<keyword evidence="14" id="KW-0406">Ion transport</keyword>
<feature type="transmembrane region" description="Helical" evidence="17">
    <location>
        <begin position="372"/>
        <end position="391"/>
    </location>
</feature>
<evidence type="ECO:0000256" key="11">
    <source>
        <dbReference type="ARBA" id="ARBA00022958"/>
    </source>
</evidence>
<dbReference type="GO" id="GO:0005886">
    <property type="term" value="C:plasma membrane"/>
    <property type="evidence" value="ECO:0007669"/>
    <property type="project" value="TreeGrafter"/>
</dbReference>
<dbReference type="PANTHER" id="PTHR10846:SF2">
    <property type="entry name" value="RE48874P"/>
    <property type="match status" value="1"/>
</dbReference>
<reference evidence="20 21" key="1">
    <citation type="submission" date="2015-09" db="EMBL/GenBank/DDBJ databases">
        <title>Atta colombica WGS genome.</title>
        <authorList>
            <person name="Nygaard S."/>
            <person name="Hu H."/>
            <person name="Boomsma J."/>
            <person name="Zhang G."/>
        </authorList>
    </citation>
    <scope>NUCLEOTIDE SEQUENCE [LARGE SCALE GENOMIC DNA]</scope>
    <source>
        <strain evidence="20">Treedump-2</strain>
        <tissue evidence="20">Whole body</tissue>
    </source>
</reference>
<dbReference type="KEGG" id="acoc:108695161"/>
<feature type="transmembrane region" description="Helical" evidence="17">
    <location>
        <begin position="472"/>
        <end position="493"/>
    </location>
</feature>
<keyword evidence="13" id="KW-0915">Sodium</keyword>
<comment type="subcellular location">
    <subcellularLocation>
        <location evidence="1">Membrane</location>
        <topology evidence="1">Multi-pass membrane protein</topology>
    </subcellularLocation>
</comment>
<feature type="chain" id="PRO_5008269612" evidence="18">
    <location>
        <begin position="26"/>
        <end position="538"/>
    </location>
</feature>
<keyword evidence="12 17" id="KW-1133">Transmembrane helix</keyword>
<evidence type="ECO:0000256" key="9">
    <source>
        <dbReference type="ARBA" id="ARBA00022837"/>
    </source>
</evidence>
<protein>
    <submittedName>
        <fullName evidence="20">Sodium/potassium/calcium exchanger 2</fullName>
    </submittedName>
</protein>
<evidence type="ECO:0000256" key="8">
    <source>
        <dbReference type="ARBA" id="ARBA00022729"/>
    </source>
</evidence>
<evidence type="ECO:0000256" key="10">
    <source>
        <dbReference type="ARBA" id="ARBA00022847"/>
    </source>
</evidence>
<comment type="similarity">
    <text evidence="2">Belongs to the Ca(2+):cation antiporter (CaCA) (TC 2.A.19) family. SLC24A subfamily.</text>
</comment>
<feature type="transmembrane region" description="Helical" evidence="17">
    <location>
        <begin position="505"/>
        <end position="531"/>
    </location>
</feature>
<feature type="transmembrane region" description="Helical" evidence="17">
    <location>
        <begin position="442"/>
        <end position="460"/>
    </location>
</feature>
<dbReference type="AlphaFoldDB" id="A0A195BR63"/>
<evidence type="ECO:0000256" key="13">
    <source>
        <dbReference type="ARBA" id="ARBA00023053"/>
    </source>
</evidence>
<dbReference type="Pfam" id="PF01699">
    <property type="entry name" value="Na_Ca_ex"/>
    <property type="match status" value="2"/>
</dbReference>
<keyword evidence="4" id="KW-0050">Antiport</keyword>
<organism evidence="20 21">
    <name type="scientific">Atta colombica</name>
    <dbReference type="NCBI Taxonomy" id="520822"/>
    <lineage>
        <taxon>Eukaryota</taxon>
        <taxon>Metazoa</taxon>
        <taxon>Ecdysozoa</taxon>
        <taxon>Arthropoda</taxon>
        <taxon>Hexapoda</taxon>
        <taxon>Insecta</taxon>
        <taxon>Pterygota</taxon>
        <taxon>Neoptera</taxon>
        <taxon>Endopterygota</taxon>
        <taxon>Hymenoptera</taxon>
        <taxon>Apocrita</taxon>
        <taxon>Aculeata</taxon>
        <taxon>Formicoidea</taxon>
        <taxon>Formicidae</taxon>
        <taxon>Myrmicinae</taxon>
        <taxon>Atta</taxon>
    </lineage>
</organism>
<feature type="signal peptide" evidence="18">
    <location>
        <begin position="1"/>
        <end position="25"/>
    </location>
</feature>
<evidence type="ECO:0000256" key="17">
    <source>
        <dbReference type="SAM" id="Phobius"/>
    </source>
</evidence>
<evidence type="ECO:0000256" key="18">
    <source>
        <dbReference type="SAM" id="SignalP"/>
    </source>
</evidence>
<evidence type="ECO:0000256" key="15">
    <source>
        <dbReference type="ARBA" id="ARBA00023136"/>
    </source>
</evidence>
<keyword evidence="21" id="KW-1185">Reference proteome</keyword>
<keyword evidence="5" id="KW-0633">Potassium transport</keyword>
<evidence type="ECO:0000256" key="12">
    <source>
        <dbReference type="ARBA" id="ARBA00022989"/>
    </source>
</evidence>
<evidence type="ECO:0000256" key="2">
    <source>
        <dbReference type="ARBA" id="ARBA00005364"/>
    </source>
</evidence>
<keyword evidence="7 17" id="KW-0812">Transmembrane</keyword>
<keyword evidence="3" id="KW-0813">Transport</keyword>
<dbReference type="PANTHER" id="PTHR10846">
    <property type="entry name" value="SODIUM/POTASSIUM/CALCIUM EXCHANGER"/>
    <property type="match status" value="1"/>
</dbReference>
<feature type="transmembrane region" description="Helical" evidence="17">
    <location>
        <begin position="411"/>
        <end position="430"/>
    </location>
</feature>
<dbReference type="InterPro" id="IPR004837">
    <property type="entry name" value="NaCa_Exmemb"/>
</dbReference>
<dbReference type="GO" id="GO:0015293">
    <property type="term" value="F:symporter activity"/>
    <property type="evidence" value="ECO:0007669"/>
    <property type="project" value="UniProtKB-KW"/>
</dbReference>
<evidence type="ECO:0000259" key="19">
    <source>
        <dbReference type="Pfam" id="PF01699"/>
    </source>
</evidence>
<keyword evidence="8 18" id="KW-0732">Signal</keyword>
<name>A0A195BR63_9HYME</name>
<evidence type="ECO:0000256" key="14">
    <source>
        <dbReference type="ARBA" id="ARBA00023065"/>
    </source>
</evidence>
<evidence type="ECO:0000256" key="7">
    <source>
        <dbReference type="ARBA" id="ARBA00022692"/>
    </source>
</evidence>
<keyword evidence="16" id="KW-0739">Sodium transport</keyword>
<dbReference type="GO" id="GO:0006874">
    <property type="term" value="P:intracellular calcium ion homeostasis"/>
    <property type="evidence" value="ECO:0007669"/>
    <property type="project" value="TreeGrafter"/>
</dbReference>
<dbReference type="GO" id="GO:0005262">
    <property type="term" value="F:calcium channel activity"/>
    <property type="evidence" value="ECO:0007669"/>
    <property type="project" value="TreeGrafter"/>
</dbReference>
<feature type="domain" description="Sodium/calcium exchanger membrane region" evidence="19">
    <location>
        <begin position="372"/>
        <end position="521"/>
    </location>
</feature>
<dbReference type="FunFam" id="1.20.1420.30:FF:000009">
    <property type="entry name" value="sodium/potassium/calcium exchanger 5 isoform X2"/>
    <property type="match status" value="1"/>
</dbReference>
<dbReference type="OrthoDB" id="2127281at2759"/>
<dbReference type="NCBIfam" id="TIGR00367">
    <property type="entry name" value="calcium/sodium antiporter"/>
    <property type="match status" value="1"/>
</dbReference>
<evidence type="ECO:0000256" key="16">
    <source>
        <dbReference type="ARBA" id="ARBA00023201"/>
    </source>
</evidence>
<sequence>MSNSIASSAVIVVLVLAFAFVDSAADPKYARLINDGNLSSATSIHKGFPENDPVPNNIRESTDNQLLFAKQEDNEENCEERSIREFSEVFTYEQRRHGAVVLHLLFGFYCFILTAFICNDYLLPALDIICTQLNISTDVAGATFLATASCFPELFVNVVGTFLTQSDLGVGTVMGGAVFNTFATPACGALSAMQAIPLEWRILTRDCVIYVISVIVLVIVMWDGIIQLYEAIILMVLLISYLMILFCSKLIARWYNKIMHLYIYKTRSTNFTNEETPKSNEESMPDGLYRPYFHGELMVEYRKSVASRKPSVTNVETQNHVENIEEYVEPDTPFVWPTGSKLNKIWFYLVWPLKFILFITIPDTRYKRWKKWYLVTFIMCVIWIAVASYLTSWMTTVLGDTIGIPDSVMGITFQSAGGNMPELVSIIILSKQGNGDMAMSNTLGANTLDILLCLGLPWMIKILMSQKDIEIVSGALRFSVLSIVACVIAFYLVTALCKYRLNKKVGVICLILYAIFLIFALSFELNVFFLVNLPMCPP</sequence>
<feature type="transmembrane region" description="Helical" evidence="17">
    <location>
        <begin position="100"/>
        <end position="118"/>
    </location>
</feature>
<dbReference type="STRING" id="520822.A0A195BR63"/>
<dbReference type="InterPro" id="IPR004481">
    <property type="entry name" value="K/Na/Ca-exchanger"/>
</dbReference>
<feature type="transmembrane region" description="Helical" evidence="17">
    <location>
        <begin position="207"/>
        <end position="225"/>
    </location>
</feature>
<evidence type="ECO:0000256" key="3">
    <source>
        <dbReference type="ARBA" id="ARBA00022448"/>
    </source>
</evidence>
<keyword evidence="6" id="KW-0109">Calcium transport</keyword>
<proteinExistence type="inferred from homology"/>
<dbReference type="InterPro" id="IPR044880">
    <property type="entry name" value="NCX_ion-bd_dom_sf"/>
</dbReference>
<feature type="domain" description="Sodium/calcium exchanger membrane region" evidence="19">
    <location>
        <begin position="104"/>
        <end position="246"/>
    </location>
</feature>
<evidence type="ECO:0000256" key="5">
    <source>
        <dbReference type="ARBA" id="ARBA00022538"/>
    </source>
</evidence>
<evidence type="ECO:0000256" key="1">
    <source>
        <dbReference type="ARBA" id="ARBA00004141"/>
    </source>
</evidence>
<feature type="transmembrane region" description="Helical" evidence="17">
    <location>
        <begin position="231"/>
        <end position="252"/>
    </location>
</feature>
<evidence type="ECO:0000313" key="20">
    <source>
        <dbReference type="EMBL" id="KYM88628.1"/>
    </source>
</evidence>
<gene>
    <name evidence="20" type="ORF">ALC53_03112</name>
</gene>
<accession>A0A195BR63</accession>
<evidence type="ECO:0000313" key="21">
    <source>
        <dbReference type="Proteomes" id="UP000078540"/>
    </source>
</evidence>
<keyword evidence="15 17" id="KW-0472">Membrane</keyword>
<keyword evidence="9" id="KW-0106">Calcium</keyword>
<dbReference type="Gene3D" id="1.20.1420.30">
    <property type="entry name" value="NCX, central ion-binding region"/>
    <property type="match status" value="2"/>
</dbReference>
<evidence type="ECO:0000256" key="6">
    <source>
        <dbReference type="ARBA" id="ARBA00022568"/>
    </source>
</evidence>
<evidence type="ECO:0000256" key="4">
    <source>
        <dbReference type="ARBA" id="ARBA00022449"/>
    </source>
</evidence>
<dbReference type="Proteomes" id="UP000078540">
    <property type="component" value="Unassembled WGS sequence"/>
</dbReference>
<dbReference type="GO" id="GO:0008273">
    <property type="term" value="F:calcium, potassium:sodium antiporter activity"/>
    <property type="evidence" value="ECO:0007669"/>
    <property type="project" value="TreeGrafter"/>
</dbReference>
<dbReference type="EMBL" id="KQ976424">
    <property type="protein sequence ID" value="KYM88628.1"/>
    <property type="molecule type" value="Genomic_DNA"/>
</dbReference>
<keyword evidence="10" id="KW-0769">Symport</keyword>